<keyword evidence="1" id="KW-0732">Signal</keyword>
<evidence type="ECO:0000313" key="2">
    <source>
        <dbReference type="EMBL" id="TMV10071.1"/>
    </source>
</evidence>
<dbReference type="RefSeq" id="WP_138840129.1">
    <property type="nucleotide sequence ID" value="NZ_VCPD01000001.1"/>
</dbReference>
<feature type="signal peptide" evidence="1">
    <location>
        <begin position="1"/>
        <end position="19"/>
    </location>
</feature>
<proteinExistence type="predicted"/>
<dbReference type="EMBL" id="VCPD01000001">
    <property type="protein sequence ID" value="TMV10071.1"/>
    <property type="molecule type" value="Genomic_DNA"/>
</dbReference>
<comment type="caution">
    <text evidence="2">The sequence shown here is derived from an EMBL/GenBank/DDBJ whole genome shotgun (WGS) entry which is preliminary data.</text>
</comment>
<accession>A0ABY2X3V5</accession>
<evidence type="ECO:0000256" key="1">
    <source>
        <dbReference type="SAM" id="SignalP"/>
    </source>
</evidence>
<evidence type="ECO:0000313" key="3">
    <source>
        <dbReference type="Proteomes" id="UP001193035"/>
    </source>
</evidence>
<gene>
    <name evidence="2" type="ORF">FGK63_03140</name>
</gene>
<organism evidence="2 3">
    <name type="scientific">Ruegeria sediminis</name>
    <dbReference type="NCBI Taxonomy" id="2583820"/>
    <lineage>
        <taxon>Bacteria</taxon>
        <taxon>Pseudomonadati</taxon>
        <taxon>Pseudomonadota</taxon>
        <taxon>Alphaproteobacteria</taxon>
        <taxon>Rhodobacterales</taxon>
        <taxon>Roseobacteraceae</taxon>
        <taxon>Ruegeria</taxon>
    </lineage>
</organism>
<reference evidence="2 3" key="1">
    <citation type="submission" date="2019-05" db="EMBL/GenBank/DDBJ databases">
        <title>Ruegeria sp. nov., isolated from tidal flat.</title>
        <authorList>
            <person name="Kim W."/>
        </authorList>
    </citation>
    <scope>NUCLEOTIDE SEQUENCE [LARGE SCALE GENOMIC DNA]</scope>
    <source>
        <strain evidence="2 3">CAU 1488</strain>
    </source>
</reference>
<name>A0ABY2X3V5_9RHOB</name>
<keyword evidence="3" id="KW-1185">Reference proteome</keyword>
<feature type="chain" id="PRO_5046288325" evidence="1">
    <location>
        <begin position="20"/>
        <end position="99"/>
    </location>
</feature>
<sequence>MLRKIVHAVAACAAGTAFAAAAMAIGFVASPAAVRTPLPSATQILLPLDQAEIPLIARPQTGRLSIPAGRPTRRVALSARVTGDLVRDLAQIHPGLPGL</sequence>
<dbReference type="Proteomes" id="UP001193035">
    <property type="component" value="Unassembled WGS sequence"/>
</dbReference>
<protein>
    <submittedName>
        <fullName evidence="2">Uncharacterized protein</fullName>
    </submittedName>
</protein>